<keyword evidence="3" id="KW-0813">Transport</keyword>
<evidence type="ECO:0000256" key="13">
    <source>
        <dbReference type="SAM" id="MobiDB-lite"/>
    </source>
</evidence>
<evidence type="ECO:0000256" key="14">
    <source>
        <dbReference type="SAM" id="Phobius"/>
    </source>
</evidence>
<evidence type="ECO:0000256" key="2">
    <source>
        <dbReference type="ARBA" id="ARBA00006920"/>
    </source>
</evidence>
<keyword evidence="8 14" id="KW-1133">Transmembrane helix</keyword>
<dbReference type="Proteomes" id="UP000543598">
    <property type="component" value="Unassembled WGS sequence"/>
</dbReference>
<feature type="transmembrane region" description="Helical" evidence="14">
    <location>
        <begin position="103"/>
        <end position="124"/>
    </location>
</feature>
<feature type="transmembrane region" description="Helical" evidence="14">
    <location>
        <begin position="144"/>
        <end position="161"/>
    </location>
</feature>
<feature type="transmembrane region" description="Helical" evidence="14">
    <location>
        <begin position="181"/>
        <end position="202"/>
    </location>
</feature>
<evidence type="ECO:0000256" key="11">
    <source>
        <dbReference type="ARBA" id="ARBA00023303"/>
    </source>
</evidence>
<keyword evidence="10 14" id="KW-0472">Membrane</keyword>
<evidence type="ECO:0000256" key="6">
    <source>
        <dbReference type="ARBA" id="ARBA00022826"/>
    </source>
</evidence>
<feature type="transmembrane region" description="Helical" evidence="14">
    <location>
        <begin position="208"/>
        <end position="228"/>
    </location>
</feature>
<reference evidence="15 16" key="1">
    <citation type="submission" date="2020-05" db="EMBL/GenBank/DDBJ databases">
        <title>MicrobeNet Type strains.</title>
        <authorList>
            <person name="Nicholson A.C."/>
        </authorList>
    </citation>
    <scope>NUCLEOTIDE SEQUENCE [LARGE SCALE GENOMIC DNA]</scope>
    <source>
        <strain evidence="15 16">JCM 14282</strain>
    </source>
</reference>
<dbReference type="GO" id="GO:0005267">
    <property type="term" value="F:potassium channel activity"/>
    <property type="evidence" value="ECO:0007669"/>
    <property type="project" value="UniProtKB-KW"/>
</dbReference>
<keyword evidence="5 14" id="KW-0812">Transmembrane</keyword>
<evidence type="ECO:0000256" key="5">
    <source>
        <dbReference type="ARBA" id="ARBA00022692"/>
    </source>
</evidence>
<keyword evidence="16" id="KW-1185">Reference proteome</keyword>
<sequence length="244" mass="25333">MTDRGESASGPDAGKRGAHRAGDFASTTSFVFGRQVSFFDAVYGFAATLLISNVDAPPASAWRSLDALIASGAGTQLVGFILSFTVIVVLWRVNVRLTRRLRGLDGVTVVANLVAAASVVLIAFTTQGVSDPASADLPLPTALYAANIALAALCQSAFYQVGRARGLERRSTDARSNLWELVGAAVTPVVFLISIPVAFSVGTTAAKLTWASLLVLSPIAGTIALRAVERRAGGDPDADPDDDA</sequence>
<keyword evidence="4" id="KW-0633">Potassium transport</keyword>
<feature type="region of interest" description="Disordered" evidence="13">
    <location>
        <begin position="1"/>
        <end position="20"/>
    </location>
</feature>
<keyword evidence="9" id="KW-0406">Ion transport</keyword>
<dbReference type="GO" id="GO:0015252">
    <property type="term" value="F:proton channel activity"/>
    <property type="evidence" value="ECO:0007669"/>
    <property type="project" value="InterPro"/>
</dbReference>
<keyword evidence="11" id="KW-0407">Ion channel</keyword>
<dbReference type="EMBL" id="JABEMB010000041">
    <property type="protein sequence ID" value="NNH05313.1"/>
    <property type="molecule type" value="Genomic_DNA"/>
</dbReference>
<dbReference type="InterPro" id="IPR010617">
    <property type="entry name" value="TMEM175-like"/>
</dbReference>
<evidence type="ECO:0000313" key="15">
    <source>
        <dbReference type="EMBL" id="NNH05313.1"/>
    </source>
</evidence>
<evidence type="ECO:0000256" key="8">
    <source>
        <dbReference type="ARBA" id="ARBA00022989"/>
    </source>
</evidence>
<evidence type="ECO:0000256" key="12">
    <source>
        <dbReference type="ARBA" id="ARBA00034430"/>
    </source>
</evidence>
<accession>A0A7Y2M578</accession>
<dbReference type="Pfam" id="PF06736">
    <property type="entry name" value="TMEM175"/>
    <property type="match status" value="1"/>
</dbReference>
<dbReference type="RefSeq" id="WP_167040424.1">
    <property type="nucleotide sequence ID" value="NZ_BAAANA010000003.1"/>
</dbReference>
<evidence type="ECO:0000256" key="9">
    <source>
        <dbReference type="ARBA" id="ARBA00023065"/>
    </source>
</evidence>
<proteinExistence type="inferred from homology"/>
<name>A0A7Y2M578_9MICO</name>
<dbReference type="GO" id="GO:0016020">
    <property type="term" value="C:membrane"/>
    <property type="evidence" value="ECO:0007669"/>
    <property type="project" value="UniProtKB-SubCell"/>
</dbReference>
<comment type="caution">
    <text evidence="15">The sequence shown here is derived from an EMBL/GenBank/DDBJ whole genome shotgun (WGS) entry which is preliminary data.</text>
</comment>
<evidence type="ECO:0000256" key="10">
    <source>
        <dbReference type="ARBA" id="ARBA00023136"/>
    </source>
</evidence>
<keyword evidence="6" id="KW-0631">Potassium channel</keyword>
<evidence type="ECO:0000256" key="4">
    <source>
        <dbReference type="ARBA" id="ARBA00022538"/>
    </source>
</evidence>
<gene>
    <name evidence="15" type="ORF">HLA99_15820</name>
</gene>
<evidence type="ECO:0000256" key="1">
    <source>
        <dbReference type="ARBA" id="ARBA00004141"/>
    </source>
</evidence>
<organism evidence="15 16">
    <name type="scientific">Microbacterium ulmi</name>
    <dbReference type="NCBI Taxonomy" id="179095"/>
    <lineage>
        <taxon>Bacteria</taxon>
        <taxon>Bacillati</taxon>
        <taxon>Actinomycetota</taxon>
        <taxon>Actinomycetes</taxon>
        <taxon>Micrococcales</taxon>
        <taxon>Microbacteriaceae</taxon>
        <taxon>Microbacterium</taxon>
    </lineage>
</organism>
<dbReference type="AlphaFoldDB" id="A0A7Y2M578"/>
<keyword evidence="7" id="KW-0630">Potassium</keyword>
<protein>
    <submittedName>
        <fullName evidence="15">DUF1211 domain-containing protein</fullName>
    </submittedName>
</protein>
<evidence type="ECO:0000256" key="7">
    <source>
        <dbReference type="ARBA" id="ARBA00022958"/>
    </source>
</evidence>
<comment type="catalytic activity">
    <reaction evidence="12">
        <text>K(+)(in) = K(+)(out)</text>
        <dbReference type="Rhea" id="RHEA:29463"/>
        <dbReference type="ChEBI" id="CHEBI:29103"/>
    </reaction>
</comment>
<comment type="subcellular location">
    <subcellularLocation>
        <location evidence="1">Membrane</location>
        <topology evidence="1">Multi-pass membrane protein</topology>
    </subcellularLocation>
</comment>
<feature type="transmembrane region" description="Helical" evidence="14">
    <location>
        <begin position="67"/>
        <end position="91"/>
    </location>
</feature>
<evidence type="ECO:0000313" key="16">
    <source>
        <dbReference type="Proteomes" id="UP000543598"/>
    </source>
</evidence>
<comment type="similarity">
    <text evidence="2">Belongs to the TMEM175 family.</text>
</comment>
<evidence type="ECO:0000256" key="3">
    <source>
        <dbReference type="ARBA" id="ARBA00022448"/>
    </source>
</evidence>